<evidence type="ECO:0000259" key="6">
    <source>
        <dbReference type="PROSITE" id="PS50305"/>
    </source>
</evidence>
<gene>
    <name evidence="7" type="ORF">BU16DRAFT_506444</name>
</gene>
<dbReference type="PANTHER" id="PTHR11085">
    <property type="entry name" value="NAD-DEPENDENT PROTEIN DEACYLASE SIRTUIN-5, MITOCHONDRIAL-RELATED"/>
    <property type="match status" value="1"/>
</dbReference>
<evidence type="ECO:0000256" key="3">
    <source>
        <dbReference type="ARBA" id="ARBA00023027"/>
    </source>
</evidence>
<evidence type="ECO:0000256" key="4">
    <source>
        <dbReference type="PROSITE-ProRule" id="PRU00236"/>
    </source>
</evidence>
<dbReference type="Gene3D" id="3.40.50.1220">
    <property type="entry name" value="TPP-binding domain"/>
    <property type="match status" value="1"/>
</dbReference>
<dbReference type="GO" id="GO:0046872">
    <property type="term" value="F:metal ion binding"/>
    <property type="evidence" value="ECO:0007669"/>
    <property type="project" value="UniProtKB-KW"/>
</dbReference>
<feature type="binding site" evidence="4">
    <location>
        <position position="164"/>
    </location>
    <ligand>
        <name>Zn(2+)</name>
        <dbReference type="ChEBI" id="CHEBI:29105"/>
    </ligand>
</feature>
<dbReference type="InterPro" id="IPR029035">
    <property type="entry name" value="DHS-like_NAD/FAD-binding_dom"/>
</dbReference>
<keyword evidence="5" id="KW-1133">Transmembrane helix</keyword>
<keyword evidence="2" id="KW-0808">Transferase</keyword>
<feature type="binding site" evidence="4">
    <location>
        <position position="132"/>
    </location>
    <ligand>
        <name>Zn(2+)</name>
        <dbReference type="ChEBI" id="CHEBI:29105"/>
    </ligand>
</feature>
<evidence type="ECO:0000313" key="7">
    <source>
        <dbReference type="EMBL" id="KAF2497808.1"/>
    </source>
</evidence>
<organism evidence="7 8">
    <name type="scientific">Lophium mytilinum</name>
    <dbReference type="NCBI Taxonomy" id="390894"/>
    <lineage>
        <taxon>Eukaryota</taxon>
        <taxon>Fungi</taxon>
        <taxon>Dikarya</taxon>
        <taxon>Ascomycota</taxon>
        <taxon>Pezizomycotina</taxon>
        <taxon>Dothideomycetes</taxon>
        <taxon>Pleosporomycetidae</taxon>
        <taxon>Mytilinidiales</taxon>
        <taxon>Mytilinidiaceae</taxon>
        <taxon>Lophium</taxon>
    </lineage>
</organism>
<dbReference type="Pfam" id="PF02146">
    <property type="entry name" value="SIR2"/>
    <property type="match status" value="1"/>
</dbReference>
<feature type="binding site" evidence="4">
    <location>
        <position position="137"/>
    </location>
    <ligand>
        <name>Zn(2+)</name>
        <dbReference type="ChEBI" id="CHEBI:29105"/>
    </ligand>
</feature>
<dbReference type="GO" id="GO:0005634">
    <property type="term" value="C:nucleus"/>
    <property type="evidence" value="ECO:0007669"/>
    <property type="project" value="TreeGrafter"/>
</dbReference>
<keyword evidence="4" id="KW-0862">Zinc</keyword>
<evidence type="ECO:0000256" key="5">
    <source>
        <dbReference type="SAM" id="Phobius"/>
    </source>
</evidence>
<feature type="binding site" evidence="4">
    <location>
        <position position="161"/>
    </location>
    <ligand>
        <name>Zn(2+)</name>
        <dbReference type="ChEBI" id="CHEBI:29105"/>
    </ligand>
</feature>
<dbReference type="GO" id="GO:0070403">
    <property type="term" value="F:NAD+ binding"/>
    <property type="evidence" value="ECO:0007669"/>
    <property type="project" value="InterPro"/>
</dbReference>
<keyword evidence="5" id="KW-0472">Membrane</keyword>
<feature type="domain" description="Deacetylase sirtuin-type" evidence="6">
    <location>
        <begin position="1"/>
        <end position="268"/>
    </location>
</feature>
<reference evidence="7" key="1">
    <citation type="journal article" date="2020" name="Stud. Mycol.">
        <title>101 Dothideomycetes genomes: a test case for predicting lifestyles and emergence of pathogens.</title>
        <authorList>
            <person name="Haridas S."/>
            <person name="Albert R."/>
            <person name="Binder M."/>
            <person name="Bloem J."/>
            <person name="Labutti K."/>
            <person name="Salamov A."/>
            <person name="Andreopoulos B."/>
            <person name="Baker S."/>
            <person name="Barry K."/>
            <person name="Bills G."/>
            <person name="Bluhm B."/>
            <person name="Cannon C."/>
            <person name="Castanera R."/>
            <person name="Culley D."/>
            <person name="Daum C."/>
            <person name="Ezra D."/>
            <person name="Gonzalez J."/>
            <person name="Henrissat B."/>
            <person name="Kuo A."/>
            <person name="Liang C."/>
            <person name="Lipzen A."/>
            <person name="Lutzoni F."/>
            <person name="Magnuson J."/>
            <person name="Mondo S."/>
            <person name="Nolan M."/>
            <person name="Ohm R."/>
            <person name="Pangilinan J."/>
            <person name="Park H.-J."/>
            <person name="Ramirez L."/>
            <person name="Alfaro M."/>
            <person name="Sun H."/>
            <person name="Tritt A."/>
            <person name="Yoshinaga Y."/>
            <person name="Zwiers L.-H."/>
            <person name="Turgeon B."/>
            <person name="Goodwin S."/>
            <person name="Spatafora J."/>
            <person name="Crous P."/>
            <person name="Grigoriev I."/>
        </authorList>
    </citation>
    <scope>NUCLEOTIDE SEQUENCE</scope>
    <source>
        <strain evidence="7">CBS 269.34</strain>
    </source>
</reference>
<dbReference type="Gene3D" id="3.30.1600.10">
    <property type="entry name" value="SIR2/SIRT2 'Small Domain"/>
    <property type="match status" value="1"/>
</dbReference>
<dbReference type="OrthoDB" id="424302at2759"/>
<comment type="similarity">
    <text evidence="1">Belongs to the sirtuin family. Class I subfamily.</text>
</comment>
<dbReference type="EMBL" id="MU004186">
    <property type="protein sequence ID" value="KAF2497808.1"/>
    <property type="molecule type" value="Genomic_DNA"/>
</dbReference>
<sequence>MTTDREKIQKFGQLLRESKYVLALLGAGLSASSGVPTFSGVGASWRGIEAKTLATRDAFAKDARLVSEYYRERQQTVVAAAPNRGHVALAELAKAKPGFLAITQNIDDLSQRAGHPPAQLACLHGSLFATKCFDEDCSFFEPYGLRLTQADVQSIPYPPGCPVCGSSFLRPGVVLFGELLPEATLDYIDAWIDMVPTIDVMLVVGTTANLSRSAEFIDIAREKGAIIAHFDLATHEDLQEPEDLIFPGDAAETLPAVIGEALAFMSIKPDSTGGPSSS</sequence>
<dbReference type="Proteomes" id="UP000799750">
    <property type="component" value="Unassembled WGS sequence"/>
</dbReference>
<keyword evidence="5" id="KW-0812">Transmembrane</keyword>
<evidence type="ECO:0000256" key="1">
    <source>
        <dbReference type="ARBA" id="ARBA00006924"/>
    </source>
</evidence>
<name>A0A6A6QZA4_9PEZI</name>
<keyword evidence="3" id="KW-0520">NAD</keyword>
<dbReference type="InterPro" id="IPR003000">
    <property type="entry name" value="Sirtuin"/>
</dbReference>
<dbReference type="PANTHER" id="PTHR11085:SF10">
    <property type="entry name" value="NAD-DEPENDENT PROTEIN DEACYLASE SIRTUIN-5, MITOCHONDRIAL-RELATED"/>
    <property type="match status" value="1"/>
</dbReference>
<keyword evidence="4" id="KW-0479">Metal-binding</keyword>
<dbReference type="SUPFAM" id="SSF52467">
    <property type="entry name" value="DHS-like NAD/FAD-binding domain"/>
    <property type="match status" value="1"/>
</dbReference>
<protein>
    <submittedName>
        <fullName evidence="7">DHS-like NAD/FAD-binding domain-containing protein</fullName>
    </submittedName>
</protein>
<keyword evidence="8" id="KW-1185">Reference proteome</keyword>
<evidence type="ECO:0000256" key="2">
    <source>
        <dbReference type="ARBA" id="ARBA00022679"/>
    </source>
</evidence>
<proteinExistence type="inferred from homology"/>
<dbReference type="InterPro" id="IPR050134">
    <property type="entry name" value="NAD-dep_sirtuin_deacylases"/>
</dbReference>
<feature type="transmembrane region" description="Helical" evidence="5">
    <location>
        <begin position="20"/>
        <end position="45"/>
    </location>
</feature>
<dbReference type="InterPro" id="IPR026590">
    <property type="entry name" value="Ssirtuin_cat_dom"/>
</dbReference>
<feature type="active site" description="Proton acceptor" evidence="4">
    <location>
        <position position="124"/>
    </location>
</feature>
<accession>A0A6A6QZA4</accession>
<dbReference type="InterPro" id="IPR026591">
    <property type="entry name" value="Sirtuin_cat_small_dom_sf"/>
</dbReference>
<dbReference type="GO" id="GO:0017136">
    <property type="term" value="F:histone deacetylase activity, NAD-dependent"/>
    <property type="evidence" value="ECO:0007669"/>
    <property type="project" value="TreeGrafter"/>
</dbReference>
<dbReference type="PROSITE" id="PS50305">
    <property type="entry name" value="SIRTUIN"/>
    <property type="match status" value="1"/>
</dbReference>
<dbReference type="AlphaFoldDB" id="A0A6A6QZA4"/>
<evidence type="ECO:0000313" key="8">
    <source>
        <dbReference type="Proteomes" id="UP000799750"/>
    </source>
</evidence>